<sequence>MPAARHLLLLASLLSLVSCDGEQRSPPTTEPPPVAKACAPYEGEPLASLKPYEGLMHMHSSYSDGVITDVPGDYFAKAKSLGYSFVGSSEHSDTLNNGLFLSVGDQCFASLQGLLTCLTPSADELLKWQNTAEQAQAASDDSFLAIRGFEWTSDRFGHINVYFSKNFSNAKFDGGYLFTMDTFWSWFTRDADTPALNGGSLSGEVAMGGGSDALAHFNHPHDKCFDKESAECDWNDFTLIPEAVERMFGIELYNTDHRNDRYLPYYAKALDKGWRLAPIGSEDNHWGTYGAEEHPKTVTLASDLGEAAIKAAWQARRTYALAPGQHLRVDFQAEGHPMGSQLSCDLGSRVVLQTQVRQKDGSAYNGTLRLFGAGGQELASTDSAHGRFEVPVTEGSHWYFVRVDGADGLSAAYLAPVWISAR</sequence>
<comment type="caution">
    <text evidence="1">The sequence shown here is derived from an EMBL/GenBank/DDBJ whole genome shotgun (WGS) entry which is preliminary data.</text>
</comment>
<name>A0A3N0V2L7_9GAMM</name>
<dbReference type="InParanoid" id="A0A3N0V2L7"/>
<organism evidence="1 2">
    <name type="scientific">Stagnimonas aquatica</name>
    <dbReference type="NCBI Taxonomy" id="2689987"/>
    <lineage>
        <taxon>Bacteria</taxon>
        <taxon>Pseudomonadati</taxon>
        <taxon>Pseudomonadota</taxon>
        <taxon>Gammaproteobacteria</taxon>
        <taxon>Nevskiales</taxon>
        <taxon>Nevskiaceae</taxon>
        <taxon>Stagnimonas</taxon>
    </lineage>
</organism>
<keyword evidence="2" id="KW-1185">Reference proteome</keyword>
<evidence type="ECO:0000313" key="2">
    <source>
        <dbReference type="Proteomes" id="UP000282106"/>
    </source>
</evidence>
<gene>
    <name evidence="1" type="ORF">ED208_15170</name>
</gene>
<evidence type="ECO:0008006" key="3">
    <source>
        <dbReference type="Google" id="ProtNLM"/>
    </source>
</evidence>
<accession>A0A3N0V2L7</accession>
<proteinExistence type="predicted"/>
<dbReference type="InterPro" id="IPR016195">
    <property type="entry name" value="Pol/histidinol_Pase-like"/>
</dbReference>
<dbReference type="SUPFAM" id="SSF89550">
    <property type="entry name" value="PHP domain-like"/>
    <property type="match status" value="1"/>
</dbReference>
<dbReference type="AlphaFoldDB" id="A0A3N0V2L7"/>
<dbReference type="RefSeq" id="WP_123212760.1">
    <property type="nucleotide sequence ID" value="NZ_RJVO01000008.1"/>
</dbReference>
<dbReference type="PROSITE" id="PS51257">
    <property type="entry name" value="PROKAR_LIPOPROTEIN"/>
    <property type="match status" value="1"/>
</dbReference>
<protein>
    <recommendedName>
        <fullName evidence="3">Polymerase/histidinol phosphatase N-terminal domain-containing protein</fullName>
    </recommendedName>
</protein>
<dbReference type="EMBL" id="RJVO01000008">
    <property type="protein sequence ID" value="ROH86771.1"/>
    <property type="molecule type" value="Genomic_DNA"/>
</dbReference>
<dbReference type="Gene3D" id="3.20.20.140">
    <property type="entry name" value="Metal-dependent hydrolases"/>
    <property type="match status" value="1"/>
</dbReference>
<dbReference type="Proteomes" id="UP000282106">
    <property type="component" value="Unassembled WGS sequence"/>
</dbReference>
<evidence type="ECO:0000313" key="1">
    <source>
        <dbReference type="EMBL" id="ROH86771.1"/>
    </source>
</evidence>
<reference evidence="1 2" key="1">
    <citation type="submission" date="2018-10" db="EMBL/GenBank/DDBJ databases">
        <authorList>
            <person name="Chen W.-M."/>
        </authorList>
    </citation>
    <scope>NUCLEOTIDE SEQUENCE [LARGE SCALE GENOMIC DNA]</scope>
    <source>
        <strain evidence="1 2">THS-13</strain>
    </source>
</reference>